<dbReference type="SUPFAM" id="SSF51101">
    <property type="entry name" value="Mannose-binding lectins"/>
    <property type="match status" value="1"/>
</dbReference>
<accession>A0A9P0VY67</accession>
<evidence type="ECO:0000259" key="1">
    <source>
        <dbReference type="PROSITE" id="PS51752"/>
    </source>
</evidence>
<proteinExistence type="predicted"/>
<dbReference type="Gene3D" id="2.100.10.30">
    <property type="entry name" value="Jacalin-like lectin domain"/>
    <property type="match status" value="1"/>
</dbReference>
<dbReference type="OrthoDB" id="74460at2759"/>
<dbReference type="InterPro" id="IPR036404">
    <property type="entry name" value="Jacalin-like_lectin_dom_sf"/>
</dbReference>
<gene>
    <name evidence="2" type="ORF">CLIB1423_10S03312</name>
</gene>
<comment type="caution">
    <text evidence="2">The sequence shown here is derived from an EMBL/GenBank/DDBJ whole genome shotgun (WGS) entry which is preliminary data.</text>
</comment>
<dbReference type="PROSITE" id="PS51752">
    <property type="entry name" value="JACALIN_LECTIN"/>
    <property type="match status" value="1"/>
</dbReference>
<dbReference type="PANTHER" id="PTHR21054">
    <property type="entry name" value="ZINC METALLOPROTEINASE-RELATED"/>
    <property type="match status" value="1"/>
</dbReference>
<evidence type="ECO:0000313" key="3">
    <source>
        <dbReference type="Proteomes" id="UP000837801"/>
    </source>
</evidence>
<keyword evidence="3" id="KW-1185">Reference proteome</keyword>
<evidence type="ECO:0000313" key="2">
    <source>
        <dbReference type="EMBL" id="CAH2353363.1"/>
    </source>
</evidence>
<dbReference type="PANTHER" id="PTHR21054:SF2">
    <property type="entry name" value="MIP04191P"/>
    <property type="match status" value="1"/>
</dbReference>
<dbReference type="InterPro" id="IPR001229">
    <property type="entry name" value="Jacalin-like_lectin_dom"/>
</dbReference>
<reference evidence="2" key="1">
    <citation type="submission" date="2022-03" db="EMBL/GenBank/DDBJ databases">
        <authorList>
            <person name="Legras J.-L."/>
            <person name="Devillers H."/>
            <person name="Grondin C."/>
        </authorList>
    </citation>
    <scope>NUCLEOTIDE SEQUENCE</scope>
    <source>
        <strain evidence="2">CLIB 1423</strain>
    </source>
</reference>
<dbReference type="GO" id="GO:0005737">
    <property type="term" value="C:cytoplasm"/>
    <property type="evidence" value="ECO:0007669"/>
    <property type="project" value="TreeGrafter"/>
</dbReference>
<dbReference type="InterPro" id="IPR053002">
    <property type="entry name" value="Metalloproteinase_M10B"/>
</dbReference>
<dbReference type="Proteomes" id="UP000837801">
    <property type="component" value="Unassembled WGS sequence"/>
</dbReference>
<organism evidence="2 3">
    <name type="scientific">[Candida] railenensis</name>
    <dbReference type="NCBI Taxonomy" id="45579"/>
    <lineage>
        <taxon>Eukaryota</taxon>
        <taxon>Fungi</taxon>
        <taxon>Dikarya</taxon>
        <taxon>Ascomycota</taxon>
        <taxon>Saccharomycotina</taxon>
        <taxon>Pichiomycetes</taxon>
        <taxon>Debaryomycetaceae</taxon>
        <taxon>Kurtzmaniella</taxon>
    </lineage>
</organism>
<feature type="domain" description="Jacalin-type lectin" evidence="1">
    <location>
        <begin position="562"/>
        <end position="739"/>
    </location>
</feature>
<dbReference type="Pfam" id="PF01419">
    <property type="entry name" value="Jacalin"/>
    <property type="match status" value="1"/>
</dbReference>
<dbReference type="Pfam" id="PF12044">
    <property type="entry name" value="Metallopep"/>
    <property type="match status" value="1"/>
</dbReference>
<dbReference type="InterPro" id="IPR021917">
    <property type="entry name" value="Unchr_Zn-peptidase-like"/>
</dbReference>
<protein>
    <submittedName>
        <fullName evidence="2">Zinc metalloproteinase</fullName>
    </submittedName>
</protein>
<sequence>MLTFNYQDGEISSSPTIILSGRTSTGIDRGVIQFINSENKVFPPQNFEVNSNGHFKALIHLSAGVPNKLEVKVFANAYLNPFGFPENATNCVDTGSLTLRQFPLPENKLVHLCVIIGKDSNGSYDMPRYKLQRGEVANLDTAIQKLKVAGRMMQAFTQDDMRDNRLGNRTWQFEEEPVHGQGIFGYNVNSPTPHNEVKIHVLRSPKTVAQLRDPNLAQQNPDASDNGGLFSHALDLISNSPDIFPHDHFRRSKTAIQCAVLYLDSTWDVSKRLILTHAALGGGTDDIKLAIFGSHGLHSWPSTFAQISANFLDQTHLSDREVANDCNECGTSWECMNITMGAFMHEIGHLLGCPHQVNGVMLRDYIWFNRSFMTRELECLRTHSRGQIIDGRSGQWPVGKVCHWNRLDIIRFLYHDSFGLPDDKSDSTFQKIQKSTKIADSTYDGKSSSPVPLRTDEGVIMESDAGIYMIEFIIDDLARHSITYLPRTLGGEGLQRELFMDYDSYYQNFKSGYRDAKPDFKLKVLSIAGDWETNNFREFCNSKSKDSRFRSDFGLNRGQITAYKSSLLGRNENNEPIQIAGFNIKGIHKIRVFSENSLFGLKFFYSNSTSQEQQAQKPPPLPERNYVHKFFKTITQSSNQGTAPTQFDGQELTSSVGHETNRYSDFNVPPGEYITKFNVRCGWWIDAIQFETNRGTKSPIYGGGGGGVSTLKAPSNFTVVGVYGYTGAWMDGLGIFYSNEV</sequence>
<dbReference type="AlphaFoldDB" id="A0A9P0VY67"/>
<name>A0A9P0VY67_9ASCO</name>
<dbReference type="EMBL" id="CAKXYY010000010">
    <property type="protein sequence ID" value="CAH2353363.1"/>
    <property type="molecule type" value="Genomic_DNA"/>
</dbReference>